<dbReference type="Pfam" id="PF02954">
    <property type="entry name" value="HTH_8"/>
    <property type="match status" value="1"/>
</dbReference>
<dbReference type="InterPro" id="IPR025943">
    <property type="entry name" value="Sigma_54_int_dom_ATP-bd_2"/>
</dbReference>
<dbReference type="Pfam" id="PF00158">
    <property type="entry name" value="Sigma54_activat"/>
    <property type="match status" value="1"/>
</dbReference>
<dbReference type="OrthoDB" id="9782110at2"/>
<dbReference type="Gene3D" id="1.10.8.60">
    <property type="match status" value="1"/>
</dbReference>
<dbReference type="AlphaFoldDB" id="L8JVB9"/>
<gene>
    <name evidence="11" type="ORF">C900_00488</name>
</gene>
<evidence type="ECO:0000256" key="4">
    <source>
        <dbReference type="ARBA" id="ARBA00023012"/>
    </source>
</evidence>
<dbReference type="Gene3D" id="3.40.50.300">
    <property type="entry name" value="P-loop containing nucleotide triphosphate hydrolases"/>
    <property type="match status" value="1"/>
</dbReference>
<dbReference type="eggNOG" id="COG2204">
    <property type="taxonomic scope" value="Bacteria"/>
</dbReference>
<evidence type="ECO:0000259" key="9">
    <source>
        <dbReference type="PROSITE" id="PS50045"/>
    </source>
</evidence>
<dbReference type="PROSITE" id="PS00675">
    <property type="entry name" value="SIGMA54_INTERACT_1"/>
    <property type="match status" value="1"/>
</dbReference>
<dbReference type="InterPro" id="IPR011006">
    <property type="entry name" value="CheY-like_superfamily"/>
</dbReference>
<dbReference type="GO" id="GO:0043565">
    <property type="term" value="F:sequence-specific DNA binding"/>
    <property type="evidence" value="ECO:0007669"/>
    <property type="project" value="InterPro"/>
</dbReference>
<organism evidence="11 12">
    <name type="scientific">Fulvivirga imtechensis AK7</name>
    <dbReference type="NCBI Taxonomy" id="1237149"/>
    <lineage>
        <taxon>Bacteria</taxon>
        <taxon>Pseudomonadati</taxon>
        <taxon>Bacteroidota</taxon>
        <taxon>Cytophagia</taxon>
        <taxon>Cytophagales</taxon>
        <taxon>Fulvivirgaceae</taxon>
        <taxon>Fulvivirga</taxon>
    </lineage>
</organism>
<keyword evidence="7" id="KW-0804">Transcription</keyword>
<evidence type="ECO:0000256" key="6">
    <source>
        <dbReference type="ARBA" id="ARBA00023125"/>
    </source>
</evidence>
<comment type="caution">
    <text evidence="11">The sequence shown here is derived from an EMBL/GenBank/DDBJ whole genome shotgun (WGS) entry which is preliminary data.</text>
</comment>
<name>L8JVB9_9BACT</name>
<proteinExistence type="predicted"/>
<dbReference type="SUPFAM" id="SSF52172">
    <property type="entry name" value="CheY-like"/>
    <property type="match status" value="1"/>
</dbReference>
<dbReference type="PROSITE" id="PS00688">
    <property type="entry name" value="SIGMA54_INTERACT_3"/>
    <property type="match status" value="1"/>
</dbReference>
<evidence type="ECO:0000256" key="8">
    <source>
        <dbReference type="PROSITE-ProRule" id="PRU00169"/>
    </source>
</evidence>
<dbReference type="Proteomes" id="UP000011135">
    <property type="component" value="Unassembled WGS sequence"/>
</dbReference>
<feature type="modified residue" description="4-aspartylphosphate" evidence="8">
    <location>
        <position position="52"/>
    </location>
</feature>
<keyword evidence="5" id="KW-0805">Transcription regulation</keyword>
<keyword evidence="3" id="KW-0067">ATP-binding</keyword>
<dbReference type="SUPFAM" id="SSF46689">
    <property type="entry name" value="Homeodomain-like"/>
    <property type="match status" value="1"/>
</dbReference>
<dbReference type="FunFam" id="3.40.50.300:FF:000006">
    <property type="entry name" value="DNA-binding transcriptional regulator NtrC"/>
    <property type="match status" value="1"/>
</dbReference>
<dbReference type="InterPro" id="IPR058031">
    <property type="entry name" value="AAA_lid_NorR"/>
</dbReference>
<dbReference type="InterPro" id="IPR025944">
    <property type="entry name" value="Sigma_54_int_dom_CS"/>
</dbReference>
<dbReference type="GO" id="GO:0000160">
    <property type="term" value="P:phosphorelay signal transduction system"/>
    <property type="evidence" value="ECO:0007669"/>
    <property type="project" value="UniProtKB-KW"/>
</dbReference>
<dbReference type="PROSITE" id="PS50045">
    <property type="entry name" value="SIGMA54_INTERACT_4"/>
    <property type="match status" value="1"/>
</dbReference>
<dbReference type="InterPro" id="IPR009057">
    <property type="entry name" value="Homeodomain-like_sf"/>
</dbReference>
<dbReference type="FunFam" id="3.40.50.2300:FF:000018">
    <property type="entry name" value="DNA-binding transcriptional regulator NtrC"/>
    <property type="match status" value="1"/>
</dbReference>
<dbReference type="PATRIC" id="fig|1237149.3.peg.938"/>
<dbReference type="SUPFAM" id="SSF52540">
    <property type="entry name" value="P-loop containing nucleoside triphosphate hydrolases"/>
    <property type="match status" value="1"/>
</dbReference>
<dbReference type="InterPro" id="IPR025662">
    <property type="entry name" value="Sigma_54_int_dom_ATP-bd_1"/>
</dbReference>
<dbReference type="SMART" id="SM00448">
    <property type="entry name" value="REC"/>
    <property type="match status" value="1"/>
</dbReference>
<dbReference type="Gene3D" id="1.10.10.60">
    <property type="entry name" value="Homeodomain-like"/>
    <property type="match status" value="1"/>
</dbReference>
<dbReference type="InterPro" id="IPR027417">
    <property type="entry name" value="P-loop_NTPase"/>
</dbReference>
<dbReference type="PANTHER" id="PTHR32071">
    <property type="entry name" value="TRANSCRIPTIONAL REGULATORY PROTEIN"/>
    <property type="match status" value="1"/>
</dbReference>
<dbReference type="InterPro" id="IPR003593">
    <property type="entry name" value="AAA+_ATPase"/>
</dbReference>
<evidence type="ECO:0000256" key="7">
    <source>
        <dbReference type="ARBA" id="ARBA00023163"/>
    </source>
</evidence>
<dbReference type="PRINTS" id="PR01590">
    <property type="entry name" value="HTHFIS"/>
</dbReference>
<accession>L8JVB9</accession>
<dbReference type="EMBL" id="AMZN01000012">
    <property type="protein sequence ID" value="ELR72986.1"/>
    <property type="molecule type" value="Genomic_DNA"/>
</dbReference>
<dbReference type="InterPro" id="IPR001789">
    <property type="entry name" value="Sig_transdc_resp-reg_receiver"/>
</dbReference>
<dbReference type="Pfam" id="PF00072">
    <property type="entry name" value="Response_reg"/>
    <property type="match status" value="1"/>
</dbReference>
<dbReference type="PANTHER" id="PTHR32071:SF81">
    <property type="entry name" value="PROPIONATE CATABOLISM OPERON REGULATORY PROTEIN"/>
    <property type="match status" value="1"/>
</dbReference>
<dbReference type="InterPro" id="IPR002197">
    <property type="entry name" value="HTH_Fis"/>
</dbReference>
<dbReference type="STRING" id="1237149.C900_00488"/>
<evidence type="ECO:0000256" key="2">
    <source>
        <dbReference type="ARBA" id="ARBA00022741"/>
    </source>
</evidence>
<evidence type="ECO:0000259" key="10">
    <source>
        <dbReference type="PROSITE" id="PS50110"/>
    </source>
</evidence>
<dbReference type="GO" id="GO:0006355">
    <property type="term" value="P:regulation of DNA-templated transcription"/>
    <property type="evidence" value="ECO:0007669"/>
    <property type="project" value="InterPro"/>
</dbReference>
<dbReference type="SMART" id="SM00382">
    <property type="entry name" value="AAA"/>
    <property type="match status" value="1"/>
</dbReference>
<dbReference type="RefSeq" id="WP_009578401.1">
    <property type="nucleotide sequence ID" value="NZ_AMZN01000012.1"/>
</dbReference>
<dbReference type="GO" id="GO:0005524">
    <property type="term" value="F:ATP binding"/>
    <property type="evidence" value="ECO:0007669"/>
    <property type="project" value="UniProtKB-KW"/>
</dbReference>
<feature type="domain" description="Response regulatory" evidence="10">
    <location>
        <begin position="3"/>
        <end position="117"/>
    </location>
</feature>
<dbReference type="Gene3D" id="3.40.50.2300">
    <property type="match status" value="1"/>
</dbReference>
<keyword evidence="4" id="KW-0902">Two-component regulatory system</keyword>
<dbReference type="InterPro" id="IPR002078">
    <property type="entry name" value="Sigma_54_int"/>
</dbReference>
<keyword evidence="12" id="KW-1185">Reference proteome</keyword>
<keyword evidence="1 8" id="KW-0597">Phosphoprotein</keyword>
<dbReference type="Pfam" id="PF25601">
    <property type="entry name" value="AAA_lid_14"/>
    <property type="match status" value="1"/>
</dbReference>
<protein>
    <submittedName>
        <fullName evidence="11">RteB, two-component system response regulator</fullName>
    </submittedName>
</protein>
<sequence length="447" mass="50371">MASILIVEDDASFATMLRGFLKKNGFDCEHASNGMMALKQLNEKSYDIILSDLKMPDLDGLDLLREIKNKAHDCIAIIMTNYAHIKSAVKAIKLGAFEYIAKPINPDELLSIINKALEKPTARETGAKETSGFEFVHGKSEDFKRIVQHVELVAGTDMSVLILGESGTGKEYIARLIHQQSKRKDKPFVSIDCGALSENLAASELFGHVKGAFTGAINDKDGQFKLANGGTLFLDEIGNLSYEIQIKLLRVLQERKVRKVGGTKDFDVDVRLITATNENLNPNTSSESSFREDLFHRINEFQINIPPLRERKQDIEVYAYYFLERANKELGRDVKGFSKEVMDVFMNYDWPGNIRELKNMVRRSVLLETEEYLTADNLPELIASEEKVTATPVAPPKDLKSLAVESEKALIAQTLKEVRFNKSKAARILKIDRSTLYNKIRKYELEG</sequence>
<evidence type="ECO:0000256" key="1">
    <source>
        <dbReference type="ARBA" id="ARBA00022553"/>
    </source>
</evidence>
<dbReference type="PROSITE" id="PS00676">
    <property type="entry name" value="SIGMA54_INTERACT_2"/>
    <property type="match status" value="1"/>
</dbReference>
<dbReference type="CDD" id="cd00009">
    <property type="entry name" value="AAA"/>
    <property type="match status" value="1"/>
</dbReference>
<keyword evidence="2" id="KW-0547">Nucleotide-binding</keyword>
<evidence type="ECO:0000313" key="12">
    <source>
        <dbReference type="Proteomes" id="UP000011135"/>
    </source>
</evidence>
<evidence type="ECO:0000256" key="3">
    <source>
        <dbReference type="ARBA" id="ARBA00022840"/>
    </source>
</evidence>
<feature type="domain" description="Sigma-54 factor interaction" evidence="9">
    <location>
        <begin position="136"/>
        <end position="366"/>
    </location>
</feature>
<evidence type="ECO:0000313" key="11">
    <source>
        <dbReference type="EMBL" id="ELR72986.1"/>
    </source>
</evidence>
<evidence type="ECO:0000256" key="5">
    <source>
        <dbReference type="ARBA" id="ARBA00023015"/>
    </source>
</evidence>
<dbReference type="PROSITE" id="PS50110">
    <property type="entry name" value="RESPONSE_REGULATORY"/>
    <property type="match status" value="1"/>
</dbReference>
<keyword evidence="6" id="KW-0238">DNA-binding</keyword>
<reference evidence="11 12" key="1">
    <citation type="submission" date="2012-12" db="EMBL/GenBank/DDBJ databases">
        <title>Genome assembly of Fulvivirga imtechensis AK7.</title>
        <authorList>
            <person name="Nupur N."/>
            <person name="Khatri I."/>
            <person name="Kumar R."/>
            <person name="Subramanian S."/>
            <person name="Pinnaka A."/>
        </authorList>
    </citation>
    <scope>NUCLEOTIDE SEQUENCE [LARGE SCALE GENOMIC DNA]</scope>
    <source>
        <strain evidence="11 12">AK7</strain>
    </source>
</reference>